<evidence type="ECO:0000256" key="4">
    <source>
        <dbReference type="ARBA" id="ARBA00022679"/>
    </source>
</evidence>
<evidence type="ECO:0000313" key="11">
    <source>
        <dbReference type="EMBL" id="OGG59364.1"/>
    </source>
</evidence>
<evidence type="ECO:0000256" key="7">
    <source>
        <dbReference type="ARBA" id="ARBA00044770"/>
    </source>
</evidence>
<keyword evidence="5" id="KW-0378">Hydrolase</keyword>
<name>A0A1F6DD70_9BACT</name>
<dbReference type="InterPro" id="IPR001460">
    <property type="entry name" value="PCN-bd_Tpept"/>
</dbReference>
<protein>
    <recommendedName>
        <fullName evidence="7">peptidoglycan glycosyltransferase</fullName>
        <ecNumber evidence="7">2.4.99.28</ecNumber>
    </recommendedName>
</protein>
<keyword evidence="2" id="KW-0645">Protease</keyword>
<dbReference type="GO" id="GO:0006508">
    <property type="term" value="P:proteolysis"/>
    <property type="evidence" value="ECO:0007669"/>
    <property type="project" value="UniProtKB-KW"/>
</dbReference>
<keyword evidence="3" id="KW-0328">Glycosyltransferase</keyword>
<organism evidence="11 12">
    <name type="scientific">Candidatus Kaiserbacteria bacterium RIFCSPHIGHO2_02_FULL_50_50</name>
    <dbReference type="NCBI Taxonomy" id="1798492"/>
    <lineage>
        <taxon>Bacteria</taxon>
        <taxon>Candidatus Kaiseribacteriota</taxon>
    </lineage>
</organism>
<comment type="catalytic activity">
    <reaction evidence="8">
        <text>[GlcNAc-(1-&gt;4)-Mur2Ac(oyl-L-Ala-gamma-D-Glu-L-Lys-D-Ala-D-Ala)](n)-di-trans,octa-cis-undecaprenyl diphosphate + beta-D-GlcNAc-(1-&gt;4)-Mur2Ac(oyl-L-Ala-gamma-D-Glu-L-Lys-D-Ala-D-Ala)-di-trans,octa-cis-undecaprenyl diphosphate = [GlcNAc-(1-&gt;4)-Mur2Ac(oyl-L-Ala-gamma-D-Glu-L-Lys-D-Ala-D-Ala)](n+1)-di-trans,octa-cis-undecaprenyl diphosphate + di-trans,octa-cis-undecaprenyl diphosphate + H(+)</text>
        <dbReference type="Rhea" id="RHEA:23708"/>
        <dbReference type="Rhea" id="RHEA-COMP:9602"/>
        <dbReference type="Rhea" id="RHEA-COMP:9603"/>
        <dbReference type="ChEBI" id="CHEBI:15378"/>
        <dbReference type="ChEBI" id="CHEBI:58405"/>
        <dbReference type="ChEBI" id="CHEBI:60033"/>
        <dbReference type="ChEBI" id="CHEBI:78435"/>
        <dbReference type="EC" id="2.4.99.28"/>
    </reaction>
</comment>
<evidence type="ECO:0000256" key="6">
    <source>
        <dbReference type="ARBA" id="ARBA00023268"/>
    </source>
</evidence>
<dbReference type="PANTHER" id="PTHR32282:SF15">
    <property type="entry name" value="PENICILLIN-BINDING PROTEIN 1C"/>
    <property type="match status" value="1"/>
</dbReference>
<keyword evidence="4" id="KW-0808">Transferase</keyword>
<comment type="caution">
    <text evidence="11">The sequence shown here is derived from an EMBL/GenBank/DDBJ whole genome shotgun (WGS) entry which is preliminary data.</text>
</comment>
<dbReference type="Gene3D" id="1.10.3810.10">
    <property type="entry name" value="Biosynthetic peptidoglycan transglycosylase-like"/>
    <property type="match status" value="1"/>
</dbReference>
<dbReference type="EMBL" id="MFLF01000016">
    <property type="protein sequence ID" value="OGG59364.1"/>
    <property type="molecule type" value="Genomic_DNA"/>
</dbReference>
<dbReference type="PANTHER" id="PTHR32282">
    <property type="entry name" value="BINDING PROTEIN TRANSPEPTIDASE, PUTATIVE-RELATED"/>
    <property type="match status" value="1"/>
</dbReference>
<evidence type="ECO:0000256" key="3">
    <source>
        <dbReference type="ARBA" id="ARBA00022676"/>
    </source>
</evidence>
<keyword evidence="1" id="KW-0121">Carboxypeptidase</keyword>
<keyword evidence="6" id="KW-0511">Multifunctional enzyme</keyword>
<sequence length="740" mass="81351">MNQTPARSRTFIYTRNSLLCIGLVLILHVAFPATTALLYRTTAAGIAQVLYSFDIRTGLLSRSLGLTAVDTHALRTRALPVPSRIYDAEGNQLGCFATEYRVATPFTKEFAQSPIVHAVLASEDTGFYQHGGVDSYAIMRAMVSNTVGGRIESGASTITMQLAKNFYLTPEKSYLRKAREMMLAIHIEHTLTKEEILALYLKFVYLGGPYGVEAAAQSHFGKHAIDLRPAEAAFIAGIINYPNIFQLHGAEGMARALLRKDRVLARMHAHGMLSDEAYEEALHEVLTPARFKRACKDHEPFVRLEVNRQLGVQGKIRLAEAGLAIRTTLREPHQRALTEACEKALASYLTRHPERAKTVRCAAMSIESKSGNVVALVPGQDAKRDQWSGVTQSHRQAGSSFKPILYAAFLEKRLAGILKARERFCEEVDNRDACVAQYDVPIDVLDGCTALDAPIAVPKIVGWKNRIVRRHTVKNYPYEARPRYRGEISCALALAESRNAAAMWVLGALSDEEVELAHWEESEASLVAMALRLGITSELRHYNTTGKTAEDRAQRLPNYTLAIGSAEVTLWEMAQATLPLVNGGIAPQVSLIASLEDERGNTFAFERGAPKRVLAPEVAWGMQRLLAGVVDDPLGTAYSLRRKDNFPTGALCGKTGTATNADASSTDNWFIGCTADYLVVVRVNDSSKLSLGKKETGGRNALPVFVHYAKTLHLVDPKSTFAPPVIPRREAPESTRIVLK</sequence>
<feature type="domain" description="Penicillin-binding protein transpeptidase" evidence="9">
    <location>
        <begin position="473"/>
        <end position="694"/>
    </location>
</feature>
<evidence type="ECO:0000256" key="2">
    <source>
        <dbReference type="ARBA" id="ARBA00022670"/>
    </source>
</evidence>
<proteinExistence type="predicted"/>
<evidence type="ECO:0000256" key="8">
    <source>
        <dbReference type="ARBA" id="ARBA00049902"/>
    </source>
</evidence>
<dbReference type="GO" id="GO:0009252">
    <property type="term" value="P:peptidoglycan biosynthetic process"/>
    <property type="evidence" value="ECO:0007669"/>
    <property type="project" value="TreeGrafter"/>
</dbReference>
<dbReference type="SUPFAM" id="SSF53955">
    <property type="entry name" value="Lysozyme-like"/>
    <property type="match status" value="1"/>
</dbReference>
<gene>
    <name evidence="11" type="ORF">A3C89_02570</name>
</gene>
<dbReference type="GO" id="GO:0008658">
    <property type="term" value="F:penicillin binding"/>
    <property type="evidence" value="ECO:0007669"/>
    <property type="project" value="InterPro"/>
</dbReference>
<reference evidence="11 12" key="1">
    <citation type="journal article" date="2016" name="Nat. Commun.">
        <title>Thousands of microbial genomes shed light on interconnected biogeochemical processes in an aquifer system.</title>
        <authorList>
            <person name="Anantharaman K."/>
            <person name="Brown C.T."/>
            <person name="Hug L.A."/>
            <person name="Sharon I."/>
            <person name="Castelle C.J."/>
            <person name="Probst A.J."/>
            <person name="Thomas B.C."/>
            <person name="Singh A."/>
            <person name="Wilkins M.J."/>
            <person name="Karaoz U."/>
            <person name="Brodie E.L."/>
            <person name="Williams K.H."/>
            <person name="Hubbard S.S."/>
            <person name="Banfield J.F."/>
        </authorList>
    </citation>
    <scope>NUCLEOTIDE SEQUENCE [LARGE SCALE GENOMIC DNA]</scope>
</reference>
<dbReference type="InterPro" id="IPR023346">
    <property type="entry name" value="Lysozyme-like_dom_sf"/>
</dbReference>
<dbReference type="GO" id="GO:0008955">
    <property type="term" value="F:peptidoglycan glycosyltransferase activity"/>
    <property type="evidence" value="ECO:0007669"/>
    <property type="project" value="UniProtKB-EC"/>
</dbReference>
<evidence type="ECO:0000259" key="9">
    <source>
        <dbReference type="Pfam" id="PF00905"/>
    </source>
</evidence>
<evidence type="ECO:0000256" key="5">
    <source>
        <dbReference type="ARBA" id="ARBA00022801"/>
    </source>
</evidence>
<dbReference type="InterPro" id="IPR012338">
    <property type="entry name" value="Beta-lactam/transpept-like"/>
</dbReference>
<dbReference type="Pfam" id="PF00905">
    <property type="entry name" value="Transpeptidase"/>
    <property type="match status" value="1"/>
</dbReference>
<dbReference type="AlphaFoldDB" id="A0A1F6DD70"/>
<dbReference type="Proteomes" id="UP000178794">
    <property type="component" value="Unassembled WGS sequence"/>
</dbReference>
<dbReference type="GO" id="GO:0004180">
    <property type="term" value="F:carboxypeptidase activity"/>
    <property type="evidence" value="ECO:0007669"/>
    <property type="project" value="UniProtKB-KW"/>
</dbReference>
<evidence type="ECO:0000259" key="10">
    <source>
        <dbReference type="Pfam" id="PF00912"/>
    </source>
</evidence>
<dbReference type="InterPro" id="IPR050396">
    <property type="entry name" value="Glycosyltr_51/Transpeptidase"/>
</dbReference>
<dbReference type="SUPFAM" id="SSF56601">
    <property type="entry name" value="beta-lactamase/transpeptidase-like"/>
    <property type="match status" value="1"/>
</dbReference>
<dbReference type="Gene3D" id="3.40.710.10">
    <property type="entry name" value="DD-peptidase/beta-lactamase superfamily"/>
    <property type="match status" value="1"/>
</dbReference>
<dbReference type="EC" id="2.4.99.28" evidence="7"/>
<evidence type="ECO:0000256" key="1">
    <source>
        <dbReference type="ARBA" id="ARBA00022645"/>
    </source>
</evidence>
<feature type="domain" description="Glycosyl transferase family 51" evidence="10">
    <location>
        <begin position="113"/>
        <end position="268"/>
    </location>
</feature>
<dbReference type="Pfam" id="PF00912">
    <property type="entry name" value="Transgly"/>
    <property type="match status" value="1"/>
</dbReference>
<dbReference type="InterPro" id="IPR001264">
    <property type="entry name" value="Glyco_trans_51"/>
</dbReference>
<accession>A0A1F6DD70</accession>
<dbReference type="GO" id="GO:0030288">
    <property type="term" value="C:outer membrane-bounded periplasmic space"/>
    <property type="evidence" value="ECO:0007669"/>
    <property type="project" value="TreeGrafter"/>
</dbReference>
<dbReference type="InterPro" id="IPR036950">
    <property type="entry name" value="PBP_transglycosylase"/>
</dbReference>
<dbReference type="STRING" id="1798492.A3C89_02570"/>
<evidence type="ECO:0000313" key="12">
    <source>
        <dbReference type="Proteomes" id="UP000178794"/>
    </source>
</evidence>